<sequence>MIGAFDGDRLAAVAGYRFQENLLFGRFLSLEDLITADTHQGADWSCRLLLGLERLARAEGYLCLVVERHGGQPGAEDRYRRSGLIPSSIRYSKLLITD</sequence>
<gene>
    <name evidence="1" type="ORF">KJJ99_05920</name>
</gene>
<organism evidence="1 2">
    <name type="scientific">Stutzerimonas chloritidismutans</name>
    <name type="common">Pseudomonas chloritidismutans</name>
    <dbReference type="NCBI Taxonomy" id="203192"/>
    <lineage>
        <taxon>Bacteria</taxon>
        <taxon>Pseudomonadati</taxon>
        <taxon>Pseudomonadota</taxon>
        <taxon>Gammaproteobacteria</taxon>
        <taxon>Pseudomonadales</taxon>
        <taxon>Pseudomonadaceae</taxon>
        <taxon>Stutzerimonas</taxon>
    </lineage>
</organism>
<evidence type="ECO:0000313" key="2">
    <source>
        <dbReference type="Proteomes" id="UP000782475"/>
    </source>
</evidence>
<reference evidence="1 2" key="1">
    <citation type="journal article" date="2021" name="Appl. Microbiol. Biotechnol.">
        <title>Biotechnological applications of marine bacteria in bioremediation of environments polluted with hydrocarbons and plastics.</title>
        <authorList>
            <person name="Muriel-Millan L.F."/>
            <person name="Millan-Lopez S."/>
            <person name="Pardo-Lopez L."/>
        </authorList>
    </citation>
    <scope>NUCLEOTIDE SEQUENCE [LARGE SCALE GENOMIC DNA]</scope>
    <source>
        <strain evidence="1 2">GOM4</strain>
    </source>
</reference>
<dbReference type="EMBL" id="JAHHFP010000011">
    <property type="protein sequence ID" value="MBX7271328.1"/>
    <property type="molecule type" value="Genomic_DNA"/>
</dbReference>
<proteinExistence type="predicted"/>
<dbReference type="Proteomes" id="UP000782475">
    <property type="component" value="Unassembled WGS sequence"/>
</dbReference>
<comment type="caution">
    <text evidence="1">The sequence shown here is derived from an EMBL/GenBank/DDBJ whole genome shotgun (WGS) entry which is preliminary data.</text>
</comment>
<name>A0ACC5VFT2_STUCH</name>
<accession>A0ACC5VFT2</accession>
<keyword evidence="2" id="KW-1185">Reference proteome</keyword>
<evidence type="ECO:0000313" key="1">
    <source>
        <dbReference type="EMBL" id="MBX7271328.1"/>
    </source>
</evidence>
<protein>
    <submittedName>
        <fullName evidence="1">Uncharacterized protein</fullName>
    </submittedName>
</protein>